<gene>
    <name evidence="3" type="ORF">QBC34DRAFT_401915</name>
</gene>
<keyword evidence="1" id="KW-0863">Zinc-finger</keyword>
<reference evidence="3" key="1">
    <citation type="journal article" date="2023" name="Mol. Phylogenet. Evol.">
        <title>Genome-scale phylogeny and comparative genomics of the fungal order Sordariales.</title>
        <authorList>
            <person name="Hensen N."/>
            <person name="Bonometti L."/>
            <person name="Westerberg I."/>
            <person name="Brannstrom I.O."/>
            <person name="Guillou S."/>
            <person name="Cros-Aarteil S."/>
            <person name="Calhoun S."/>
            <person name="Haridas S."/>
            <person name="Kuo A."/>
            <person name="Mondo S."/>
            <person name="Pangilinan J."/>
            <person name="Riley R."/>
            <person name="LaButti K."/>
            <person name="Andreopoulos B."/>
            <person name="Lipzen A."/>
            <person name="Chen C."/>
            <person name="Yan M."/>
            <person name="Daum C."/>
            <person name="Ng V."/>
            <person name="Clum A."/>
            <person name="Steindorff A."/>
            <person name="Ohm R.A."/>
            <person name="Martin F."/>
            <person name="Silar P."/>
            <person name="Natvig D.O."/>
            <person name="Lalanne C."/>
            <person name="Gautier V."/>
            <person name="Ament-Velasquez S.L."/>
            <person name="Kruys A."/>
            <person name="Hutchinson M.I."/>
            <person name="Powell A.J."/>
            <person name="Barry K."/>
            <person name="Miller A.N."/>
            <person name="Grigoriev I.V."/>
            <person name="Debuchy R."/>
            <person name="Gladieux P."/>
            <person name="Hiltunen Thoren M."/>
            <person name="Johannesson H."/>
        </authorList>
    </citation>
    <scope>NUCLEOTIDE SEQUENCE</scope>
    <source>
        <strain evidence="3">PSN243</strain>
    </source>
</reference>
<feature type="domain" description="RING-type" evidence="2">
    <location>
        <begin position="14"/>
        <end position="73"/>
    </location>
</feature>
<keyword evidence="4" id="KW-1185">Reference proteome</keyword>
<evidence type="ECO:0000313" key="3">
    <source>
        <dbReference type="EMBL" id="KAK4450958.1"/>
    </source>
</evidence>
<dbReference type="Gene3D" id="3.30.40.10">
    <property type="entry name" value="Zinc/RING finger domain, C3HC4 (zinc finger)"/>
    <property type="match status" value="1"/>
</dbReference>
<accession>A0AAV9GU83</accession>
<comment type="caution">
    <text evidence="3">The sequence shown here is derived from an EMBL/GenBank/DDBJ whole genome shotgun (WGS) entry which is preliminary data.</text>
</comment>
<dbReference type="PROSITE" id="PS50089">
    <property type="entry name" value="ZF_RING_2"/>
    <property type="match status" value="1"/>
</dbReference>
<evidence type="ECO:0000259" key="2">
    <source>
        <dbReference type="PROSITE" id="PS50089"/>
    </source>
</evidence>
<sequence>MYGQGVNPMPLLPCGFCPCSLGIPGLFPHPDVDVELEEAAVLPCGHMFGAACFQEYARAAREKGTIPSCPKCRFVLQFTDSSCRHLIPMAVLSGEKTPKDLVRWVPATIPEGNIVPPRCSHCRASRVLNAYNEISDVLSTEINKHCDVLQGINPDWHVVEMARKQVEHTENFHKIFCKLVFGDGNLNMLLPSWGGCYPLSSDPERSPFPLREGLREVVEKRQKASLLFNL</sequence>
<dbReference type="EMBL" id="MU865930">
    <property type="protein sequence ID" value="KAK4450958.1"/>
    <property type="molecule type" value="Genomic_DNA"/>
</dbReference>
<reference evidence="3" key="2">
    <citation type="submission" date="2023-05" db="EMBL/GenBank/DDBJ databases">
        <authorList>
            <consortium name="Lawrence Berkeley National Laboratory"/>
            <person name="Steindorff A."/>
            <person name="Hensen N."/>
            <person name="Bonometti L."/>
            <person name="Westerberg I."/>
            <person name="Brannstrom I.O."/>
            <person name="Guillou S."/>
            <person name="Cros-Aarteil S."/>
            <person name="Calhoun S."/>
            <person name="Haridas S."/>
            <person name="Kuo A."/>
            <person name="Mondo S."/>
            <person name="Pangilinan J."/>
            <person name="Riley R."/>
            <person name="Labutti K."/>
            <person name="Andreopoulos B."/>
            <person name="Lipzen A."/>
            <person name="Chen C."/>
            <person name="Yanf M."/>
            <person name="Daum C."/>
            <person name="Ng V."/>
            <person name="Clum A."/>
            <person name="Ohm R."/>
            <person name="Martin F."/>
            <person name="Silar P."/>
            <person name="Natvig D."/>
            <person name="Lalanne C."/>
            <person name="Gautier V."/>
            <person name="Ament-Velasquez S.L."/>
            <person name="Kruys A."/>
            <person name="Hutchinson M.I."/>
            <person name="Powell A.J."/>
            <person name="Barry K."/>
            <person name="Miller A.N."/>
            <person name="Grigoriev I.V."/>
            <person name="Debuchy R."/>
            <person name="Gladieux P."/>
            <person name="Thoren M.H."/>
            <person name="Johannesson H."/>
        </authorList>
    </citation>
    <scope>NUCLEOTIDE SEQUENCE</scope>
    <source>
        <strain evidence="3">PSN243</strain>
    </source>
</reference>
<keyword evidence="1" id="KW-0479">Metal-binding</keyword>
<name>A0AAV9GU83_9PEZI</name>
<protein>
    <recommendedName>
        <fullName evidence="2">RING-type domain-containing protein</fullName>
    </recommendedName>
</protein>
<dbReference type="SUPFAM" id="SSF57850">
    <property type="entry name" value="RING/U-box"/>
    <property type="match status" value="1"/>
</dbReference>
<dbReference type="GO" id="GO:0008270">
    <property type="term" value="F:zinc ion binding"/>
    <property type="evidence" value="ECO:0007669"/>
    <property type="project" value="UniProtKB-KW"/>
</dbReference>
<organism evidence="3 4">
    <name type="scientific">Podospora aff. communis PSN243</name>
    <dbReference type="NCBI Taxonomy" id="3040156"/>
    <lineage>
        <taxon>Eukaryota</taxon>
        <taxon>Fungi</taxon>
        <taxon>Dikarya</taxon>
        <taxon>Ascomycota</taxon>
        <taxon>Pezizomycotina</taxon>
        <taxon>Sordariomycetes</taxon>
        <taxon>Sordariomycetidae</taxon>
        <taxon>Sordariales</taxon>
        <taxon>Podosporaceae</taxon>
        <taxon>Podospora</taxon>
    </lineage>
</organism>
<dbReference type="InterPro" id="IPR001841">
    <property type="entry name" value="Znf_RING"/>
</dbReference>
<dbReference type="Proteomes" id="UP001321760">
    <property type="component" value="Unassembled WGS sequence"/>
</dbReference>
<keyword evidence="1" id="KW-0862">Zinc</keyword>
<proteinExistence type="predicted"/>
<dbReference type="AlphaFoldDB" id="A0AAV9GU83"/>
<evidence type="ECO:0000313" key="4">
    <source>
        <dbReference type="Proteomes" id="UP001321760"/>
    </source>
</evidence>
<evidence type="ECO:0000256" key="1">
    <source>
        <dbReference type="PROSITE-ProRule" id="PRU00175"/>
    </source>
</evidence>
<dbReference type="InterPro" id="IPR013083">
    <property type="entry name" value="Znf_RING/FYVE/PHD"/>
</dbReference>